<dbReference type="SUPFAM" id="SSF51735">
    <property type="entry name" value="NAD(P)-binding Rossmann-fold domains"/>
    <property type="match status" value="1"/>
</dbReference>
<organism evidence="2 3">
    <name type="scientific">Pseudonocardia zijingensis</name>
    <dbReference type="NCBI Taxonomy" id="153376"/>
    <lineage>
        <taxon>Bacteria</taxon>
        <taxon>Bacillati</taxon>
        <taxon>Actinomycetota</taxon>
        <taxon>Actinomycetes</taxon>
        <taxon>Pseudonocardiales</taxon>
        <taxon>Pseudonocardiaceae</taxon>
        <taxon>Pseudonocardia</taxon>
    </lineage>
</organism>
<dbReference type="InterPro" id="IPR052718">
    <property type="entry name" value="NmrA-type_oxidoreductase"/>
</dbReference>
<dbReference type="Gene3D" id="3.40.50.720">
    <property type="entry name" value="NAD(P)-binding Rossmann-like Domain"/>
    <property type="match status" value="1"/>
</dbReference>
<dbReference type="PANTHER" id="PTHR47129">
    <property type="entry name" value="QUINONE OXIDOREDUCTASE 2"/>
    <property type="match status" value="1"/>
</dbReference>
<dbReference type="RefSeq" id="WP_343943943.1">
    <property type="nucleotide sequence ID" value="NZ_BAAAHP010000153.1"/>
</dbReference>
<dbReference type="InterPro" id="IPR016040">
    <property type="entry name" value="NAD(P)-bd_dom"/>
</dbReference>
<proteinExistence type="predicted"/>
<comment type="caution">
    <text evidence="2">The sequence shown here is derived from an EMBL/GenBank/DDBJ whole genome shotgun (WGS) entry which is preliminary data.</text>
</comment>
<dbReference type="InterPro" id="IPR036291">
    <property type="entry name" value="NAD(P)-bd_dom_sf"/>
</dbReference>
<reference evidence="2 3" key="1">
    <citation type="journal article" date="2019" name="Int. J. Syst. Evol. Microbiol.">
        <title>The Global Catalogue of Microorganisms (GCM) 10K type strain sequencing project: providing services to taxonomists for standard genome sequencing and annotation.</title>
        <authorList>
            <consortium name="The Broad Institute Genomics Platform"/>
            <consortium name="The Broad Institute Genome Sequencing Center for Infectious Disease"/>
            <person name="Wu L."/>
            <person name="Ma J."/>
        </authorList>
    </citation>
    <scope>NUCLEOTIDE SEQUENCE [LARGE SCALE GENOMIC DNA]</scope>
    <source>
        <strain evidence="2 3">JCM 11117</strain>
    </source>
</reference>
<name>A0ABN1N6U2_9PSEU</name>
<dbReference type="Gene3D" id="3.90.25.10">
    <property type="entry name" value="UDP-galactose 4-epimerase, domain 1"/>
    <property type="match status" value="1"/>
</dbReference>
<dbReference type="PANTHER" id="PTHR47129:SF1">
    <property type="entry name" value="NMRA-LIKE DOMAIN-CONTAINING PROTEIN"/>
    <property type="match status" value="1"/>
</dbReference>
<accession>A0ABN1N6U2</accession>
<dbReference type="Proteomes" id="UP001499967">
    <property type="component" value="Unassembled WGS sequence"/>
</dbReference>
<evidence type="ECO:0000259" key="1">
    <source>
        <dbReference type="Pfam" id="PF13460"/>
    </source>
</evidence>
<dbReference type="Pfam" id="PF13460">
    <property type="entry name" value="NAD_binding_10"/>
    <property type="match status" value="1"/>
</dbReference>
<feature type="domain" description="NAD(P)-binding" evidence="1">
    <location>
        <begin position="6"/>
        <end position="142"/>
    </location>
</feature>
<evidence type="ECO:0000313" key="2">
    <source>
        <dbReference type="EMBL" id="GAA0895073.1"/>
    </source>
</evidence>
<gene>
    <name evidence="2" type="ORF">GCM10009559_49520</name>
</gene>
<evidence type="ECO:0000313" key="3">
    <source>
        <dbReference type="Proteomes" id="UP001499967"/>
    </source>
</evidence>
<protein>
    <submittedName>
        <fullName evidence="2">SDR family oxidoreductase</fullName>
    </submittedName>
</protein>
<sequence>MYVITGVTGKLGRVAVEDLLERVPAGEVAAVARDPRKAADLAARGVDVRRGDYEDPASLREAFAGADVLLFVSSPDITPGARPRQHGNVVEAAVAAGVGRVVYTSAIGADGDAPGFLADHTVTEGLLAGSGLPHTFLRNTFYLEALVNPGLRAAVDAGELLGADEGVPVNFAALADLGLAASRALTGDRHPTAYELRGPVFTVADLARTVSEVSGKDVAYRPIAADAVDEAGFIHQLIASGLFSEPSDDLGKLIGRPPTSLREAVEAVLRG</sequence>
<keyword evidence="3" id="KW-1185">Reference proteome</keyword>
<dbReference type="EMBL" id="BAAAHP010000153">
    <property type="protein sequence ID" value="GAA0895073.1"/>
    <property type="molecule type" value="Genomic_DNA"/>
</dbReference>